<accession>A0A9P4X4A4</accession>
<proteinExistence type="predicted"/>
<protein>
    <submittedName>
        <fullName evidence="1">Uncharacterized protein</fullName>
    </submittedName>
</protein>
<dbReference type="Proteomes" id="UP000801864">
    <property type="component" value="Unassembled WGS sequence"/>
</dbReference>
<dbReference type="AlphaFoldDB" id="A0A9P4X4A4"/>
<reference evidence="1 2" key="1">
    <citation type="submission" date="2018-06" db="EMBL/GenBank/DDBJ databases">
        <title>Genome analysis of cellulolytic fungus Trichoderma lentiforme CFAM-422.</title>
        <authorList>
            <person name="Steindorff A.S."/>
            <person name="Formighieri E.F."/>
            <person name="Midorikawa G.E.O."/>
            <person name="Tamietti M.S."/>
            <person name="Ramos E.Z."/>
            <person name="Silva A.S."/>
            <person name="Bon E.P.S."/>
            <person name="Mendes T.D."/>
            <person name="Damaso M.C.T."/>
            <person name="Favaro L.C.L."/>
        </authorList>
    </citation>
    <scope>NUCLEOTIDE SEQUENCE [LARGE SCALE GENOMIC DNA]</scope>
    <source>
        <strain evidence="1 2">CFAM-422</strain>
    </source>
</reference>
<name>A0A9P4X4A4_9HYPO</name>
<keyword evidence="2" id="KW-1185">Reference proteome</keyword>
<sequence>MRQLQKHSARAAAVESQRTIRRPVGAAARLWTRLEEGIGTVRAGRASPRCKSTDTIRTGRVRLSHSPCGPPTLTPDHPPTTCHFHGIIALCFALAGDCSRNQQPASQCWAAEGIDTADPKFRELQRPCSGRSRLFCSIACR</sequence>
<dbReference type="EMBL" id="QLNT01000024">
    <property type="protein sequence ID" value="KAF3060214.1"/>
    <property type="molecule type" value="Genomic_DNA"/>
</dbReference>
<organism evidence="1 2">
    <name type="scientific">Trichoderma lentiforme</name>
    <dbReference type="NCBI Taxonomy" id="1567552"/>
    <lineage>
        <taxon>Eukaryota</taxon>
        <taxon>Fungi</taxon>
        <taxon>Dikarya</taxon>
        <taxon>Ascomycota</taxon>
        <taxon>Pezizomycotina</taxon>
        <taxon>Sordariomycetes</taxon>
        <taxon>Hypocreomycetidae</taxon>
        <taxon>Hypocreales</taxon>
        <taxon>Hypocreaceae</taxon>
        <taxon>Trichoderma</taxon>
    </lineage>
</organism>
<evidence type="ECO:0000313" key="1">
    <source>
        <dbReference type="EMBL" id="KAF3060214.1"/>
    </source>
</evidence>
<comment type="caution">
    <text evidence="1">The sequence shown here is derived from an EMBL/GenBank/DDBJ whole genome shotgun (WGS) entry which is preliminary data.</text>
</comment>
<gene>
    <name evidence="1" type="ORF">CFAM422_011403</name>
</gene>
<evidence type="ECO:0000313" key="2">
    <source>
        <dbReference type="Proteomes" id="UP000801864"/>
    </source>
</evidence>